<evidence type="ECO:0000256" key="2">
    <source>
        <dbReference type="SAM" id="SignalP"/>
    </source>
</evidence>
<gene>
    <name evidence="3" type="ORF">THAOC_17112</name>
</gene>
<organism evidence="3 4">
    <name type="scientific">Thalassiosira oceanica</name>
    <name type="common">Marine diatom</name>
    <dbReference type="NCBI Taxonomy" id="159749"/>
    <lineage>
        <taxon>Eukaryota</taxon>
        <taxon>Sar</taxon>
        <taxon>Stramenopiles</taxon>
        <taxon>Ochrophyta</taxon>
        <taxon>Bacillariophyta</taxon>
        <taxon>Coscinodiscophyceae</taxon>
        <taxon>Thalassiosirophycidae</taxon>
        <taxon>Thalassiosirales</taxon>
        <taxon>Thalassiosiraceae</taxon>
        <taxon>Thalassiosira</taxon>
    </lineage>
</organism>
<evidence type="ECO:0000313" key="3">
    <source>
        <dbReference type="EMBL" id="EJK62279.1"/>
    </source>
</evidence>
<feature type="signal peptide" evidence="2">
    <location>
        <begin position="1"/>
        <end position="28"/>
    </location>
</feature>
<proteinExistence type="predicted"/>
<protein>
    <submittedName>
        <fullName evidence="3">Uncharacterized protein</fullName>
    </submittedName>
</protein>
<feature type="chain" id="PRO_5003837660" evidence="2">
    <location>
        <begin position="29"/>
        <end position="225"/>
    </location>
</feature>
<keyword evidence="1" id="KW-0812">Transmembrane</keyword>
<keyword evidence="1" id="KW-0472">Membrane</keyword>
<dbReference type="OrthoDB" id="201989at2759"/>
<dbReference type="AlphaFoldDB" id="K0SBH0"/>
<sequence length="225" mass="25361">MKFLYRHSAVSKIIALAAVALLFKQQDSASVASGTSVPSSTANNTVSEYQPRRKGLGKIVDWGLAKVEAVFDPVNVAELITTFIAKADRMVQIMIHGFFVSILGSGCASLFYILGTALTPLLLHWHAIMETNQEITSSYQTLHDGEVQRLDQFDTEFADLVKLRNKIERKCLVAGTEERSLCVNKEIEIHEQIQDLRSRRLKSIANVERYKGMIEWCASYENWFC</sequence>
<reference evidence="3 4" key="1">
    <citation type="journal article" date="2012" name="Genome Biol.">
        <title>Genome and low-iron response of an oceanic diatom adapted to chronic iron limitation.</title>
        <authorList>
            <person name="Lommer M."/>
            <person name="Specht M."/>
            <person name="Roy A.S."/>
            <person name="Kraemer L."/>
            <person name="Andreson R."/>
            <person name="Gutowska M.A."/>
            <person name="Wolf J."/>
            <person name="Bergner S.V."/>
            <person name="Schilhabel M.B."/>
            <person name="Klostermeier U.C."/>
            <person name="Beiko R.G."/>
            <person name="Rosenstiel P."/>
            <person name="Hippler M."/>
            <person name="Laroche J."/>
        </authorList>
    </citation>
    <scope>NUCLEOTIDE SEQUENCE [LARGE SCALE GENOMIC DNA]</scope>
    <source>
        <strain evidence="3 4">CCMP1005</strain>
    </source>
</reference>
<comment type="caution">
    <text evidence="3">The sequence shown here is derived from an EMBL/GenBank/DDBJ whole genome shotgun (WGS) entry which is preliminary data.</text>
</comment>
<keyword evidence="2" id="KW-0732">Signal</keyword>
<feature type="transmembrane region" description="Helical" evidence="1">
    <location>
        <begin position="98"/>
        <end position="123"/>
    </location>
</feature>
<dbReference type="EMBL" id="AGNL01018994">
    <property type="protein sequence ID" value="EJK62279.1"/>
    <property type="molecule type" value="Genomic_DNA"/>
</dbReference>
<dbReference type="OMA" id="HAIMETN"/>
<evidence type="ECO:0000256" key="1">
    <source>
        <dbReference type="SAM" id="Phobius"/>
    </source>
</evidence>
<keyword evidence="4" id="KW-1185">Reference proteome</keyword>
<name>K0SBH0_THAOC</name>
<dbReference type="eggNOG" id="ENOG502QYM3">
    <property type="taxonomic scope" value="Eukaryota"/>
</dbReference>
<evidence type="ECO:0000313" key="4">
    <source>
        <dbReference type="Proteomes" id="UP000266841"/>
    </source>
</evidence>
<keyword evidence="1" id="KW-1133">Transmembrane helix</keyword>
<dbReference type="Proteomes" id="UP000266841">
    <property type="component" value="Unassembled WGS sequence"/>
</dbReference>
<accession>K0SBH0</accession>